<organism evidence="1 2">
    <name type="scientific">Candidatus Endolissoclinum faulkneri L2</name>
    <dbReference type="NCBI Taxonomy" id="1193729"/>
    <lineage>
        <taxon>Bacteria</taxon>
        <taxon>Pseudomonadati</taxon>
        <taxon>Pseudomonadota</taxon>
        <taxon>Alphaproteobacteria</taxon>
        <taxon>Rhodospirillales</taxon>
        <taxon>Rhodospirillaceae</taxon>
        <taxon>Candidatus Endolissoclinum</taxon>
    </lineage>
</organism>
<dbReference type="HOGENOM" id="CLU_3326015_0_0_5"/>
<dbReference type="EMBL" id="CP003539">
    <property type="protein sequence ID" value="AFX99221.1"/>
    <property type="molecule type" value="Genomic_DNA"/>
</dbReference>
<gene>
    <name evidence="1" type="ORF">A1OE_1043</name>
</gene>
<accession>K7ZD61</accession>
<evidence type="ECO:0000313" key="1">
    <source>
        <dbReference type="EMBL" id="AFX99221.1"/>
    </source>
</evidence>
<reference evidence="1 2" key="1">
    <citation type="journal article" date="2012" name="Proc. Natl. Acad. Sci. U.S.A.">
        <title>Genome streamlining and chemical defense in a coral reef symbiosis.</title>
        <authorList>
            <person name="Kwan J.C."/>
            <person name="Donia M.S."/>
            <person name="Han A.W."/>
            <person name="Hirose E."/>
            <person name="Haygood M.G."/>
            <person name="Schmidt E.W."/>
        </authorList>
    </citation>
    <scope>NUCLEOTIDE SEQUENCE [LARGE SCALE GENOMIC DNA]</scope>
    <source>
        <strain evidence="1 2">L2</strain>
    </source>
</reference>
<protein>
    <submittedName>
        <fullName evidence="1">Uncharacterized protein</fullName>
    </submittedName>
</protein>
<proteinExistence type="predicted"/>
<name>K7ZD61_9PROT</name>
<evidence type="ECO:0000313" key="2">
    <source>
        <dbReference type="Proteomes" id="UP000010077"/>
    </source>
</evidence>
<dbReference type="Proteomes" id="UP000010077">
    <property type="component" value="Chromosome"/>
</dbReference>
<dbReference type="KEGG" id="thal:A1OE_1043"/>
<sequence>MLLNFKYNSFFKREILSYLISNLKKFYITNFLQSAKVI</sequence>
<dbReference type="AlphaFoldDB" id="K7ZD61"/>
<keyword evidence="2" id="KW-1185">Reference proteome</keyword>